<keyword evidence="1" id="KW-0808">Transferase</keyword>
<dbReference type="RefSeq" id="WP_213257884.1">
    <property type="nucleotide sequence ID" value="NZ_JAGYWA010000004.1"/>
</dbReference>
<dbReference type="InterPro" id="IPR028098">
    <property type="entry name" value="Glyco_trans_4-like_N"/>
</dbReference>
<dbReference type="Proteomes" id="UP001595935">
    <property type="component" value="Unassembled WGS sequence"/>
</dbReference>
<dbReference type="CDD" id="cd03809">
    <property type="entry name" value="GT4_MtfB-like"/>
    <property type="match status" value="1"/>
</dbReference>
<accession>A0ABV9PEZ9</accession>
<dbReference type="SUPFAM" id="SSF53756">
    <property type="entry name" value="UDP-Glycosyltransferase/glycogen phosphorylase"/>
    <property type="match status" value="1"/>
</dbReference>
<reference evidence="5" key="1">
    <citation type="journal article" date="2019" name="Int. J. Syst. Evol. Microbiol.">
        <title>The Global Catalogue of Microorganisms (GCM) 10K type strain sequencing project: providing services to taxonomists for standard genome sequencing and annotation.</title>
        <authorList>
            <consortium name="The Broad Institute Genomics Platform"/>
            <consortium name="The Broad Institute Genome Sequencing Center for Infectious Disease"/>
            <person name="Wu L."/>
            <person name="Ma J."/>
        </authorList>
    </citation>
    <scope>NUCLEOTIDE SEQUENCE [LARGE SCALE GENOMIC DNA]</scope>
    <source>
        <strain evidence="5">WYCCWR 13023</strain>
    </source>
</reference>
<keyword evidence="5" id="KW-1185">Reference proteome</keyword>
<dbReference type="Pfam" id="PF00534">
    <property type="entry name" value="Glycos_transf_1"/>
    <property type="match status" value="1"/>
</dbReference>
<dbReference type="Pfam" id="PF13439">
    <property type="entry name" value="Glyco_transf_4"/>
    <property type="match status" value="1"/>
</dbReference>
<dbReference type="Gene3D" id="3.40.50.2000">
    <property type="entry name" value="Glycogen Phosphorylase B"/>
    <property type="match status" value="2"/>
</dbReference>
<evidence type="ECO:0000256" key="1">
    <source>
        <dbReference type="ARBA" id="ARBA00022679"/>
    </source>
</evidence>
<proteinExistence type="predicted"/>
<evidence type="ECO:0000313" key="5">
    <source>
        <dbReference type="Proteomes" id="UP001595935"/>
    </source>
</evidence>
<feature type="domain" description="Glycosyl transferase family 1" evidence="2">
    <location>
        <begin position="181"/>
        <end position="338"/>
    </location>
</feature>
<dbReference type="PANTHER" id="PTHR46401:SF2">
    <property type="entry name" value="GLYCOSYLTRANSFERASE WBBK-RELATED"/>
    <property type="match status" value="1"/>
</dbReference>
<evidence type="ECO:0000259" key="3">
    <source>
        <dbReference type="Pfam" id="PF13439"/>
    </source>
</evidence>
<sequence length="363" mass="42751">MKIRIIVDAHIFDHSFQGTATYIHGLYTTLVENEHVEITLAAHNINHLRTIFTDSRFKFVSLKSSSSYKRLLFEYPKLIKEGKYDYAHFQYVVPFFKHTRFINTIHDVLFLKFKDFFPWSYRVSRGIFFRFSAKRSDVILTVSNYSRKHIAHDFKIKETLIHVTPNAVNSLPITTSEIKTKFGIRPYLLFVSRFEPRKNHIGLLNCYLSLKLYEQGLDLVFIGSKKEQIEIEAYYEVIEMIPQEVKGFIHFYEGLDHNTLSSFYKEATCFVFPSFAEGFGIPPIEAALAGCKVLCSNLTSMSDFSFFKYLFNPHEDGEMEEQLMRALNDEYYPFETIKEQVQLAYNWKKISEDYFKILEENKK</sequence>
<evidence type="ECO:0000259" key="2">
    <source>
        <dbReference type="Pfam" id="PF00534"/>
    </source>
</evidence>
<organism evidence="4 5">
    <name type="scientific">Flavobacterium branchiicola</name>
    <dbReference type="NCBI Taxonomy" id="1114875"/>
    <lineage>
        <taxon>Bacteria</taxon>
        <taxon>Pseudomonadati</taxon>
        <taxon>Bacteroidota</taxon>
        <taxon>Flavobacteriia</taxon>
        <taxon>Flavobacteriales</taxon>
        <taxon>Flavobacteriaceae</taxon>
        <taxon>Flavobacterium</taxon>
    </lineage>
</organism>
<gene>
    <name evidence="4" type="ORF">ACFO5S_10485</name>
</gene>
<name>A0ABV9PEZ9_9FLAO</name>
<feature type="domain" description="Glycosyltransferase subfamily 4-like N-terminal" evidence="3">
    <location>
        <begin position="18"/>
        <end position="169"/>
    </location>
</feature>
<dbReference type="PANTHER" id="PTHR46401">
    <property type="entry name" value="GLYCOSYLTRANSFERASE WBBK-RELATED"/>
    <property type="match status" value="1"/>
</dbReference>
<dbReference type="InterPro" id="IPR001296">
    <property type="entry name" value="Glyco_trans_1"/>
</dbReference>
<protein>
    <submittedName>
        <fullName evidence="4">Glycosyltransferase family 4 protein</fullName>
    </submittedName>
</protein>
<dbReference type="EMBL" id="JBHSGV010000004">
    <property type="protein sequence ID" value="MFC4747877.1"/>
    <property type="molecule type" value="Genomic_DNA"/>
</dbReference>
<comment type="caution">
    <text evidence="4">The sequence shown here is derived from an EMBL/GenBank/DDBJ whole genome shotgun (WGS) entry which is preliminary data.</text>
</comment>
<evidence type="ECO:0000313" key="4">
    <source>
        <dbReference type="EMBL" id="MFC4747877.1"/>
    </source>
</evidence>